<evidence type="ECO:0000256" key="5">
    <source>
        <dbReference type="ARBA" id="ARBA00023288"/>
    </source>
</evidence>
<evidence type="ECO:0000259" key="6">
    <source>
        <dbReference type="Pfam" id="PF02608"/>
    </source>
</evidence>
<keyword evidence="4" id="KW-0472">Membrane</keyword>
<dbReference type="InterPro" id="IPR050957">
    <property type="entry name" value="BMP_lipoprotein"/>
</dbReference>
<dbReference type="EMBL" id="BARU01011247">
    <property type="protein sequence ID" value="GAH42965.1"/>
    <property type="molecule type" value="Genomic_DNA"/>
</dbReference>
<dbReference type="PANTHER" id="PTHR34296:SF2">
    <property type="entry name" value="ABC TRANSPORTER GUANOSINE-BINDING PROTEIN NUPN"/>
    <property type="match status" value="1"/>
</dbReference>
<proteinExistence type="predicted"/>
<keyword evidence="5" id="KW-0449">Lipoprotein</keyword>
<reference evidence="7" key="1">
    <citation type="journal article" date="2014" name="Front. Microbiol.">
        <title>High frequency of phylogenetically diverse reductive dehalogenase-homologous genes in deep subseafloor sedimentary metagenomes.</title>
        <authorList>
            <person name="Kawai M."/>
            <person name="Futagami T."/>
            <person name="Toyoda A."/>
            <person name="Takaki Y."/>
            <person name="Nishi S."/>
            <person name="Hori S."/>
            <person name="Arai W."/>
            <person name="Tsubouchi T."/>
            <person name="Morono Y."/>
            <person name="Uchiyama I."/>
            <person name="Ito T."/>
            <person name="Fujiyama A."/>
            <person name="Inagaki F."/>
            <person name="Takami H."/>
        </authorList>
    </citation>
    <scope>NUCLEOTIDE SEQUENCE</scope>
    <source>
        <strain evidence="7">Expedition CK06-06</strain>
    </source>
</reference>
<evidence type="ECO:0000256" key="2">
    <source>
        <dbReference type="ARBA" id="ARBA00022475"/>
    </source>
</evidence>
<dbReference type="GO" id="GO:0005886">
    <property type="term" value="C:plasma membrane"/>
    <property type="evidence" value="ECO:0007669"/>
    <property type="project" value="UniProtKB-SubCell"/>
</dbReference>
<dbReference type="AlphaFoldDB" id="X1GDV3"/>
<name>X1GDV3_9ZZZZ</name>
<feature type="non-terminal residue" evidence="7">
    <location>
        <position position="1"/>
    </location>
</feature>
<evidence type="ECO:0000256" key="4">
    <source>
        <dbReference type="ARBA" id="ARBA00023136"/>
    </source>
</evidence>
<protein>
    <recommendedName>
        <fullName evidence="6">ABC transporter substrate-binding protein PnrA-like domain-containing protein</fullName>
    </recommendedName>
</protein>
<feature type="domain" description="ABC transporter substrate-binding protein PnrA-like" evidence="6">
    <location>
        <begin position="33"/>
        <end position="213"/>
    </location>
</feature>
<dbReference type="PANTHER" id="PTHR34296">
    <property type="entry name" value="TRANSCRIPTIONAL ACTIVATOR PROTEIN MED"/>
    <property type="match status" value="1"/>
</dbReference>
<sequence>PDTWFLMLSYADKLPDSPRVAAWSSDLYAYGTMVGVTAGEITETNKIGIVSGVPIEVLKIVWSGVIEGAKTVNPAAEVMVSWTGSWSDLAKQSELAKLQLGQGCDVMHSMAGVKERGVLEATEAAGAYYIGYMSDVYQDAPSAVVTSVICDTPPMYREVADAFLAGTLEKKITILGLERFTLTDFHGMIPAETEAKVRETVEKLKTGEIEVPYVLHPEL</sequence>
<dbReference type="Gene3D" id="3.40.50.2300">
    <property type="match status" value="1"/>
</dbReference>
<accession>X1GDV3</accession>
<dbReference type="Pfam" id="PF02608">
    <property type="entry name" value="Bmp"/>
    <property type="match status" value="1"/>
</dbReference>
<gene>
    <name evidence="7" type="ORF">S03H2_21180</name>
</gene>
<dbReference type="InterPro" id="IPR003760">
    <property type="entry name" value="PnrA-like"/>
</dbReference>
<evidence type="ECO:0000256" key="1">
    <source>
        <dbReference type="ARBA" id="ARBA00004236"/>
    </source>
</evidence>
<evidence type="ECO:0000256" key="3">
    <source>
        <dbReference type="ARBA" id="ARBA00022729"/>
    </source>
</evidence>
<keyword evidence="3" id="KW-0732">Signal</keyword>
<keyword evidence="2" id="KW-1003">Cell membrane</keyword>
<evidence type="ECO:0000313" key="7">
    <source>
        <dbReference type="EMBL" id="GAH42965.1"/>
    </source>
</evidence>
<comment type="caution">
    <text evidence="7">The sequence shown here is derived from an EMBL/GenBank/DDBJ whole genome shotgun (WGS) entry which is preliminary data.</text>
</comment>
<comment type="subcellular location">
    <subcellularLocation>
        <location evidence="1">Cell membrane</location>
    </subcellularLocation>
</comment>
<organism evidence="7">
    <name type="scientific">marine sediment metagenome</name>
    <dbReference type="NCBI Taxonomy" id="412755"/>
    <lineage>
        <taxon>unclassified sequences</taxon>
        <taxon>metagenomes</taxon>
        <taxon>ecological metagenomes</taxon>
    </lineage>
</organism>